<dbReference type="PROSITE" id="PS51664">
    <property type="entry name" value="YCAO"/>
    <property type="match status" value="1"/>
</dbReference>
<reference evidence="2 3" key="1">
    <citation type="submission" date="2018-08" db="EMBL/GenBank/DDBJ databases">
        <title>Meiothermus terrae DSM 26712 genome sequencing project.</title>
        <authorList>
            <person name="Da Costa M.S."/>
            <person name="Albuquerque L."/>
            <person name="Raposo P."/>
            <person name="Froufe H.J.C."/>
            <person name="Barroso C.S."/>
            <person name="Egas C."/>
        </authorList>
    </citation>
    <scope>NUCLEOTIDE SEQUENCE [LARGE SCALE GENOMIC DNA]</scope>
    <source>
        <strain evidence="2 3">DSM 26712</strain>
    </source>
</reference>
<evidence type="ECO:0000259" key="1">
    <source>
        <dbReference type="PROSITE" id="PS51664"/>
    </source>
</evidence>
<accession>A0A399EZ69</accession>
<sequence length="506" mass="54937">MEGRVRLTCAGGNLILSSTALDAALGESHTPPSCSGGVEAFPALAELLEHLERAAAEEPAAAFVLDPRAAGVERVRLWGGAPPVPAPSPAWNAQAPLERGPLPDFTPLELVHPQVGPLLSLYSDYSRATFAYAAAQLAAYSSRQAVWGGGRSANYRKARLVAVLEALERQAGLHVQDDRRRVQATWAELGDEALDPRRLGLYAPEQYRRPGFPCRPFDPERPYTWVEGFSFTAQRPLWVEESAAFYRAATLVVGTSSGCAVGRSLEEATAYATLELFERDAAMRWWYGVEPVPRLGLSSLGGLSRTALALLDRLDALGYRLHLFAAGRLGDIPALVAVAESCRAGGEGHTLCASAARFTWAGACEQALFELLSLVELARSLTPDERRRAAHLAHHPEDVTDITDHLLAHWPPSARPRFEPLLHVGSGEQPPPGGHPPGPFGELVALLERHGLELIAVDQTTPVLRRLGLRCVRALVPGLIPIHYGAGLERYHLLPRRRTAWPHPFA</sequence>
<dbReference type="AlphaFoldDB" id="A0A399EZ69"/>
<dbReference type="InterPro" id="IPR003776">
    <property type="entry name" value="YcaO-like_dom"/>
</dbReference>
<name>A0A399EZ69_9DEIN</name>
<protein>
    <submittedName>
        <fullName evidence="2">Thiazole/oxazole-forming peptide maturase, SagD family component</fullName>
    </submittedName>
</protein>
<evidence type="ECO:0000313" key="3">
    <source>
        <dbReference type="Proteomes" id="UP000265715"/>
    </source>
</evidence>
<proteinExistence type="predicted"/>
<dbReference type="OrthoDB" id="68050at2"/>
<dbReference type="EMBL" id="QXDL01000031">
    <property type="protein sequence ID" value="RIH87832.1"/>
    <property type="molecule type" value="Genomic_DNA"/>
</dbReference>
<dbReference type="Pfam" id="PF02624">
    <property type="entry name" value="YcaO"/>
    <property type="match status" value="1"/>
</dbReference>
<dbReference type="RefSeq" id="WP_119314270.1">
    <property type="nucleotide sequence ID" value="NZ_QXDL01000031.1"/>
</dbReference>
<comment type="caution">
    <text evidence="2">The sequence shown here is derived from an EMBL/GenBank/DDBJ whole genome shotgun (WGS) entry which is preliminary data.</text>
</comment>
<evidence type="ECO:0000313" key="2">
    <source>
        <dbReference type="EMBL" id="RIH87832.1"/>
    </source>
</evidence>
<dbReference type="PANTHER" id="PTHR37809:SF1">
    <property type="entry name" value="RIBOSOMAL PROTEIN S12 METHYLTHIOTRANSFERASE ACCESSORY FACTOR YCAO"/>
    <property type="match status" value="1"/>
</dbReference>
<dbReference type="InterPro" id="IPR027624">
    <property type="entry name" value="TOMM_cyclo_SagD"/>
</dbReference>
<dbReference type="Proteomes" id="UP000265715">
    <property type="component" value="Unassembled WGS sequence"/>
</dbReference>
<dbReference type="Gene3D" id="3.30.160.660">
    <property type="match status" value="1"/>
</dbReference>
<dbReference type="Gene3D" id="3.30.1330.230">
    <property type="match status" value="1"/>
</dbReference>
<dbReference type="NCBIfam" id="TIGR03604">
    <property type="entry name" value="TOMM_cyclo_SagD"/>
    <property type="match status" value="1"/>
</dbReference>
<feature type="domain" description="YcaO" evidence="1">
    <location>
        <begin position="148"/>
        <end position="506"/>
    </location>
</feature>
<gene>
    <name evidence="2" type="ORF">Mterra_01100</name>
</gene>
<dbReference type="PANTHER" id="PTHR37809">
    <property type="entry name" value="RIBOSOMAL PROTEIN S12 METHYLTHIOTRANSFERASE ACCESSORY FACTOR YCAO"/>
    <property type="match status" value="1"/>
</dbReference>
<dbReference type="Gene3D" id="3.30.40.250">
    <property type="match status" value="1"/>
</dbReference>
<organism evidence="2 3">
    <name type="scientific">Calidithermus terrae</name>
    <dbReference type="NCBI Taxonomy" id="1408545"/>
    <lineage>
        <taxon>Bacteria</taxon>
        <taxon>Thermotogati</taxon>
        <taxon>Deinococcota</taxon>
        <taxon>Deinococci</taxon>
        <taxon>Thermales</taxon>
        <taxon>Thermaceae</taxon>
        <taxon>Calidithermus</taxon>
    </lineage>
</organism>
<keyword evidence="3" id="KW-1185">Reference proteome</keyword>